<evidence type="ECO:0000313" key="2">
    <source>
        <dbReference type="Proteomes" id="UP000828390"/>
    </source>
</evidence>
<proteinExistence type="predicted"/>
<name>A0A9D4IFU7_DREPO</name>
<sequence>MRLPVYLHEEGATLSFHIHCHEASCLPPRLRVQHYQSTYTVMRLPVYHHV</sequence>
<evidence type="ECO:0000313" key="1">
    <source>
        <dbReference type="EMBL" id="KAH3771844.1"/>
    </source>
</evidence>
<gene>
    <name evidence="1" type="ORF">DPMN_173173</name>
</gene>
<dbReference type="AlphaFoldDB" id="A0A9D4IFU7"/>
<dbReference type="EMBL" id="JAIWYP010000009">
    <property type="protein sequence ID" value="KAH3771844.1"/>
    <property type="molecule type" value="Genomic_DNA"/>
</dbReference>
<dbReference type="Proteomes" id="UP000828390">
    <property type="component" value="Unassembled WGS sequence"/>
</dbReference>
<keyword evidence="2" id="KW-1185">Reference proteome</keyword>
<reference evidence="1" key="1">
    <citation type="journal article" date="2019" name="bioRxiv">
        <title>The Genome of the Zebra Mussel, Dreissena polymorpha: A Resource for Invasive Species Research.</title>
        <authorList>
            <person name="McCartney M.A."/>
            <person name="Auch B."/>
            <person name="Kono T."/>
            <person name="Mallez S."/>
            <person name="Zhang Y."/>
            <person name="Obille A."/>
            <person name="Becker A."/>
            <person name="Abrahante J.E."/>
            <person name="Garbe J."/>
            <person name="Badalamenti J.P."/>
            <person name="Herman A."/>
            <person name="Mangelson H."/>
            <person name="Liachko I."/>
            <person name="Sullivan S."/>
            <person name="Sone E.D."/>
            <person name="Koren S."/>
            <person name="Silverstein K.A.T."/>
            <person name="Beckman K.B."/>
            <person name="Gohl D.M."/>
        </authorList>
    </citation>
    <scope>NUCLEOTIDE SEQUENCE</scope>
    <source>
        <strain evidence="1">Duluth1</strain>
        <tissue evidence="1">Whole animal</tissue>
    </source>
</reference>
<organism evidence="1 2">
    <name type="scientific">Dreissena polymorpha</name>
    <name type="common">Zebra mussel</name>
    <name type="synonym">Mytilus polymorpha</name>
    <dbReference type="NCBI Taxonomy" id="45954"/>
    <lineage>
        <taxon>Eukaryota</taxon>
        <taxon>Metazoa</taxon>
        <taxon>Spiralia</taxon>
        <taxon>Lophotrochozoa</taxon>
        <taxon>Mollusca</taxon>
        <taxon>Bivalvia</taxon>
        <taxon>Autobranchia</taxon>
        <taxon>Heteroconchia</taxon>
        <taxon>Euheterodonta</taxon>
        <taxon>Imparidentia</taxon>
        <taxon>Neoheterodontei</taxon>
        <taxon>Myida</taxon>
        <taxon>Dreissenoidea</taxon>
        <taxon>Dreissenidae</taxon>
        <taxon>Dreissena</taxon>
    </lineage>
</organism>
<accession>A0A9D4IFU7</accession>
<reference evidence="1" key="2">
    <citation type="submission" date="2020-11" db="EMBL/GenBank/DDBJ databases">
        <authorList>
            <person name="McCartney M.A."/>
            <person name="Auch B."/>
            <person name="Kono T."/>
            <person name="Mallez S."/>
            <person name="Becker A."/>
            <person name="Gohl D.M."/>
            <person name="Silverstein K.A.T."/>
            <person name="Koren S."/>
            <person name="Bechman K.B."/>
            <person name="Herman A."/>
            <person name="Abrahante J.E."/>
            <person name="Garbe J."/>
        </authorList>
    </citation>
    <scope>NUCLEOTIDE SEQUENCE</scope>
    <source>
        <strain evidence="1">Duluth1</strain>
        <tissue evidence="1">Whole animal</tissue>
    </source>
</reference>
<protein>
    <submittedName>
        <fullName evidence="1">Uncharacterized protein</fullName>
    </submittedName>
</protein>
<comment type="caution">
    <text evidence="1">The sequence shown here is derived from an EMBL/GenBank/DDBJ whole genome shotgun (WGS) entry which is preliminary data.</text>
</comment>